<evidence type="ECO:0000313" key="1">
    <source>
        <dbReference type="EMBL" id="AEO64199.1"/>
    </source>
</evidence>
<dbReference type="EMBL" id="CP003009">
    <property type="protein sequence ID" value="AEO64199.1"/>
    <property type="molecule type" value="Genomic_DNA"/>
</dbReference>
<dbReference type="AlphaFoldDB" id="G2QRE7"/>
<proteinExistence type="predicted"/>
<dbReference type="eggNOG" id="ENOG502RKHC">
    <property type="taxonomic scope" value="Eukaryota"/>
</dbReference>
<feature type="non-terminal residue" evidence="1">
    <location>
        <position position="1"/>
    </location>
</feature>
<dbReference type="GeneID" id="11515504"/>
<organism evidence="1 2">
    <name type="scientific">Thermothielavioides terrestris (strain ATCC 38088 / NRRL 8126)</name>
    <name type="common">Thielavia terrestris</name>
    <dbReference type="NCBI Taxonomy" id="578455"/>
    <lineage>
        <taxon>Eukaryota</taxon>
        <taxon>Fungi</taxon>
        <taxon>Dikarya</taxon>
        <taxon>Ascomycota</taxon>
        <taxon>Pezizomycotina</taxon>
        <taxon>Sordariomycetes</taxon>
        <taxon>Sordariomycetidae</taxon>
        <taxon>Sordariales</taxon>
        <taxon>Chaetomiaceae</taxon>
        <taxon>Thermothielavioides</taxon>
        <taxon>Thermothielavioides terrestris</taxon>
    </lineage>
</organism>
<dbReference type="KEGG" id="ttt:THITE_2037398"/>
<dbReference type="RefSeq" id="XP_003650535.1">
    <property type="nucleotide sequence ID" value="XM_003650487.1"/>
</dbReference>
<protein>
    <submittedName>
        <fullName evidence="1">Uncharacterized protein</fullName>
    </submittedName>
</protein>
<name>G2QRE7_THETT</name>
<gene>
    <name evidence="1" type="ORF">THITE_2037398</name>
</gene>
<dbReference type="HOGENOM" id="CLU_2711824_0_0_1"/>
<keyword evidence="2" id="KW-1185">Reference proteome</keyword>
<reference evidence="1 2" key="1">
    <citation type="journal article" date="2011" name="Nat. Biotechnol.">
        <title>Comparative genomic analysis of the thermophilic biomass-degrading fungi Myceliophthora thermophila and Thielavia terrestris.</title>
        <authorList>
            <person name="Berka R.M."/>
            <person name="Grigoriev I.V."/>
            <person name="Otillar R."/>
            <person name="Salamov A."/>
            <person name="Grimwood J."/>
            <person name="Reid I."/>
            <person name="Ishmael N."/>
            <person name="John T."/>
            <person name="Darmond C."/>
            <person name="Moisan M.-C."/>
            <person name="Henrissat B."/>
            <person name="Coutinho P.M."/>
            <person name="Lombard V."/>
            <person name="Natvig D.O."/>
            <person name="Lindquist E."/>
            <person name="Schmutz J."/>
            <person name="Lucas S."/>
            <person name="Harris P."/>
            <person name="Powlowski J."/>
            <person name="Bellemare A."/>
            <person name="Taylor D."/>
            <person name="Butler G."/>
            <person name="de Vries R.P."/>
            <person name="Allijn I.E."/>
            <person name="van den Brink J."/>
            <person name="Ushinsky S."/>
            <person name="Storms R."/>
            <person name="Powell A.J."/>
            <person name="Paulsen I.T."/>
            <person name="Elbourne L.D.H."/>
            <person name="Baker S.E."/>
            <person name="Magnuson J."/>
            <person name="LaBoissiere S."/>
            <person name="Clutterbuck A.J."/>
            <person name="Martinez D."/>
            <person name="Wogulis M."/>
            <person name="de Leon A.L."/>
            <person name="Rey M.W."/>
            <person name="Tsang A."/>
        </authorList>
    </citation>
    <scope>NUCLEOTIDE SEQUENCE [LARGE SCALE GENOMIC DNA]</scope>
    <source>
        <strain evidence="2">ATCC 38088 / NRRL 8126</strain>
    </source>
</reference>
<accession>G2QRE7</accession>
<dbReference type="Proteomes" id="UP000008181">
    <property type="component" value="Chromosome 1"/>
</dbReference>
<evidence type="ECO:0000313" key="2">
    <source>
        <dbReference type="Proteomes" id="UP000008181"/>
    </source>
</evidence>
<sequence>VLFIELRYCTKLYINYLDDLDSKREFNVDCSSFISYFKTIYSSDWYSRYYPYPRSIIRFFKARISKRLRVEKR</sequence>